<evidence type="ECO:0000313" key="5">
    <source>
        <dbReference type="EMBL" id="OGE75261.1"/>
    </source>
</evidence>
<proteinExistence type="predicted"/>
<dbReference type="InterPro" id="IPR000923">
    <property type="entry name" value="BlueCu_1"/>
</dbReference>
<dbReference type="GO" id="GO:0009055">
    <property type="term" value="F:electron transfer activity"/>
    <property type="evidence" value="ECO:0007669"/>
    <property type="project" value="InterPro"/>
</dbReference>
<feature type="compositionally biased region" description="Pro residues" evidence="3">
    <location>
        <begin position="63"/>
        <end position="78"/>
    </location>
</feature>
<gene>
    <name evidence="5" type="ORF">A3K06_03150</name>
</gene>
<evidence type="ECO:0000256" key="1">
    <source>
        <dbReference type="ARBA" id="ARBA00022723"/>
    </source>
</evidence>
<dbReference type="PROSITE" id="PS00079">
    <property type="entry name" value="MULTICOPPER_OXIDASE1"/>
    <property type="match status" value="1"/>
</dbReference>
<accession>A0A1F5NC37</accession>
<dbReference type="InterPro" id="IPR008972">
    <property type="entry name" value="Cupredoxin"/>
</dbReference>
<dbReference type="Gene3D" id="2.60.40.420">
    <property type="entry name" value="Cupredoxins - blue copper proteins"/>
    <property type="match status" value="1"/>
</dbReference>
<feature type="region of interest" description="Disordered" evidence="3">
    <location>
        <begin position="32"/>
        <end position="89"/>
    </location>
</feature>
<dbReference type="Proteomes" id="UP000176547">
    <property type="component" value="Unassembled WGS sequence"/>
</dbReference>
<protein>
    <recommendedName>
        <fullName evidence="4">Blue (type 1) copper domain-containing protein</fullName>
    </recommendedName>
</protein>
<evidence type="ECO:0000259" key="4">
    <source>
        <dbReference type="Pfam" id="PF00127"/>
    </source>
</evidence>
<dbReference type="InterPro" id="IPR033138">
    <property type="entry name" value="Cu_oxidase_CS"/>
</dbReference>
<feature type="domain" description="Blue (type 1) copper" evidence="4">
    <location>
        <begin position="93"/>
        <end position="178"/>
    </location>
</feature>
<dbReference type="EMBL" id="MFEG01000032">
    <property type="protein sequence ID" value="OGE75261.1"/>
    <property type="molecule type" value="Genomic_DNA"/>
</dbReference>
<dbReference type="Pfam" id="PF00127">
    <property type="entry name" value="Copper-bind"/>
    <property type="match status" value="1"/>
</dbReference>
<evidence type="ECO:0000313" key="6">
    <source>
        <dbReference type="Proteomes" id="UP000176547"/>
    </source>
</evidence>
<sequence length="178" mass="18608">MNKQPGISPILIVIILLVVAGGGWAVYTAVSQDDGSPAPEEQIPADTDTPSADEANDEAPVTETPPVPAETPTSPPPSGGSTETPSPAVKEFNITGQSFFFSPREIRVKLGDKIKINFTSAGGFHDWTLDGYNVGTAQVNTGQSASVEFTADKAGGFEYYCSVGTHRAMGMVGAFIVE</sequence>
<dbReference type="SUPFAM" id="SSF49503">
    <property type="entry name" value="Cupredoxins"/>
    <property type="match status" value="1"/>
</dbReference>
<evidence type="ECO:0000256" key="3">
    <source>
        <dbReference type="SAM" id="MobiDB-lite"/>
    </source>
</evidence>
<comment type="caution">
    <text evidence="5">The sequence shown here is derived from an EMBL/GenBank/DDBJ whole genome shotgun (WGS) entry which is preliminary data.</text>
</comment>
<keyword evidence="1" id="KW-0479">Metal-binding</keyword>
<keyword evidence="2" id="KW-0186">Copper</keyword>
<reference evidence="5 6" key="1">
    <citation type="journal article" date="2016" name="Nat. Commun.">
        <title>Thousands of microbial genomes shed light on interconnected biogeochemical processes in an aquifer system.</title>
        <authorList>
            <person name="Anantharaman K."/>
            <person name="Brown C.T."/>
            <person name="Hug L.A."/>
            <person name="Sharon I."/>
            <person name="Castelle C.J."/>
            <person name="Probst A.J."/>
            <person name="Thomas B.C."/>
            <person name="Singh A."/>
            <person name="Wilkins M.J."/>
            <person name="Karaoz U."/>
            <person name="Brodie E.L."/>
            <person name="Williams K.H."/>
            <person name="Hubbard S.S."/>
            <person name="Banfield J.F."/>
        </authorList>
    </citation>
    <scope>NUCLEOTIDE SEQUENCE [LARGE SCALE GENOMIC DNA]</scope>
</reference>
<name>A0A1F5NC37_9BACT</name>
<dbReference type="GO" id="GO:0005507">
    <property type="term" value="F:copper ion binding"/>
    <property type="evidence" value="ECO:0007669"/>
    <property type="project" value="InterPro"/>
</dbReference>
<organism evidence="5 6">
    <name type="scientific">Candidatus Doudnabacteria bacterium RIFCSPHIGHO2_01_52_17</name>
    <dbReference type="NCBI Taxonomy" id="1817820"/>
    <lineage>
        <taxon>Bacteria</taxon>
        <taxon>Candidatus Doudnaibacteriota</taxon>
    </lineage>
</organism>
<dbReference type="AlphaFoldDB" id="A0A1F5NC37"/>
<evidence type="ECO:0000256" key="2">
    <source>
        <dbReference type="ARBA" id="ARBA00023008"/>
    </source>
</evidence>